<dbReference type="GO" id="GO:0016989">
    <property type="term" value="F:sigma factor antagonist activity"/>
    <property type="evidence" value="ECO:0007669"/>
    <property type="project" value="TreeGrafter"/>
</dbReference>
<organism evidence="4 5">
    <name type="scientific">Wocania arenilitoris</name>
    <dbReference type="NCBI Taxonomy" id="2044858"/>
    <lineage>
        <taxon>Bacteria</taxon>
        <taxon>Pseudomonadati</taxon>
        <taxon>Bacteroidota</taxon>
        <taxon>Flavobacteriia</taxon>
        <taxon>Flavobacteriales</taxon>
        <taxon>Flavobacteriaceae</taxon>
        <taxon>Wocania</taxon>
    </lineage>
</organism>
<evidence type="ECO:0000256" key="1">
    <source>
        <dbReference type="SAM" id="Phobius"/>
    </source>
</evidence>
<dbReference type="Gene3D" id="3.55.50.30">
    <property type="match status" value="1"/>
</dbReference>
<feature type="domain" description="Protein FecR C-terminal" evidence="3">
    <location>
        <begin position="317"/>
        <end position="384"/>
    </location>
</feature>
<proteinExistence type="predicted"/>
<protein>
    <submittedName>
        <fullName evidence="4">DUF4974 domain-containing protein</fullName>
    </submittedName>
</protein>
<dbReference type="RefSeq" id="WP_237239116.1">
    <property type="nucleotide sequence ID" value="NZ_JAKKDU010000005.1"/>
</dbReference>
<sequence>MINKNTEKLIIKFLNRSLNSKDLDYLKEWILNPKNESLFEDYVRSHYEITIGMNEPDVEDIKEKLFNEIRKNKSLIYIIKSNPFYRLGAAALIALLFSLPFIVKISTNDIENTTVVVQENIKPGTDKATLTLEDGSTVLLEKGNTFKTQNVSSNGEEIVYKEKKQKTEEIVYNYLTIPRGGEYFIKLADGTQVWLNSESQLKYPVNFVEGKTRRVELVYGEAYFDVSPSTQHKGAKFMVFNQSQEVEVLGTEFNIKAYKEESNIYTTLIEGKVEVSSLGIKQNLIPNQQSILDIETNEVKITEVNVNSETSWRKGIFSFKGKPLKDIMKVISRWYDVDVVFMNKELESVEFLGVIDKTQSIERVLSIMKSASINNYKINNKTLILE</sequence>
<feature type="transmembrane region" description="Helical" evidence="1">
    <location>
        <begin position="84"/>
        <end position="103"/>
    </location>
</feature>
<dbReference type="Pfam" id="PF16344">
    <property type="entry name" value="FecR_C"/>
    <property type="match status" value="1"/>
</dbReference>
<dbReference type="InterPro" id="IPR012373">
    <property type="entry name" value="Ferrdict_sens_TM"/>
</dbReference>
<dbReference type="InterPro" id="IPR032508">
    <property type="entry name" value="FecR_C"/>
</dbReference>
<keyword evidence="5" id="KW-1185">Reference proteome</keyword>
<dbReference type="PANTHER" id="PTHR30273:SF2">
    <property type="entry name" value="PROTEIN FECR"/>
    <property type="match status" value="1"/>
</dbReference>
<dbReference type="PANTHER" id="PTHR30273">
    <property type="entry name" value="PERIPLASMIC SIGNAL SENSOR AND SIGMA FACTOR ACTIVATOR FECR-RELATED"/>
    <property type="match status" value="1"/>
</dbReference>
<evidence type="ECO:0000259" key="3">
    <source>
        <dbReference type="Pfam" id="PF16344"/>
    </source>
</evidence>
<name>A0AAE3ELT8_9FLAO</name>
<evidence type="ECO:0000313" key="5">
    <source>
        <dbReference type="Proteomes" id="UP001199795"/>
    </source>
</evidence>
<evidence type="ECO:0000259" key="2">
    <source>
        <dbReference type="Pfam" id="PF04773"/>
    </source>
</evidence>
<accession>A0AAE3ELT8</accession>
<dbReference type="AlphaFoldDB" id="A0AAE3ELT8"/>
<dbReference type="EMBL" id="JAKKDU010000005">
    <property type="protein sequence ID" value="MCF7567766.1"/>
    <property type="molecule type" value="Genomic_DNA"/>
</dbReference>
<keyword evidence="1" id="KW-0812">Transmembrane</keyword>
<keyword evidence="1" id="KW-1133">Transmembrane helix</keyword>
<comment type="caution">
    <text evidence="4">The sequence shown here is derived from an EMBL/GenBank/DDBJ whole genome shotgun (WGS) entry which is preliminary data.</text>
</comment>
<keyword evidence="1" id="KW-0472">Membrane</keyword>
<dbReference type="Proteomes" id="UP001199795">
    <property type="component" value="Unassembled WGS sequence"/>
</dbReference>
<dbReference type="Pfam" id="PF04773">
    <property type="entry name" value="FecR"/>
    <property type="match status" value="1"/>
</dbReference>
<dbReference type="Gene3D" id="2.60.120.1440">
    <property type="match status" value="1"/>
</dbReference>
<dbReference type="InterPro" id="IPR006860">
    <property type="entry name" value="FecR"/>
</dbReference>
<evidence type="ECO:0000313" key="4">
    <source>
        <dbReference type="EMBL" id="MCF7567766.1"/>
    </source>
</evidence>
<feature type="domain" description="FecR protein" evidence="2">
    <location>
        <begin position="180"/>
        <end position="274"/>
    </location>
</feature>
<reference evidence="4" key="1">
    <citation type="submission" date="2022-01" db="EMBL/GenBank/DDBJ databases">
        <title>Draft genome sequence of Sabulilitoribacter arenilitoris KCTC 52401.</title>
        <authorList>
            <person name="Oh J.-S."/>
        </authorList>
    </citation>
    <scope>NUCLEOTIDE SEQUENCE</scope>
    <source>
        <strain evidence="4">HMF6543</strain>
    </source>
</reference>
<gene>
    <name evidence="4" type="ORF">L3X37_05225</name>
</gene>